<evidence type="ECO:0000313" key="3">
    <source>
        <dbReference type="EMBL" id="MPY58648.1"/>
    </source>
</evidence>
<feature type="transmembrane region" description="Helical" evidence="1">
    <location>
        <begin position="109"/>
        <end position="128"/>
    </location>
</feature>
<dbReference type="OrthoDB" id="3685619at2"/>
<comment type="caution">
    <text evidence="3">The sequence shown here is derived from an EMBL/GenBank/DDBJ whole genome shotgun (WGS) entry which is preliminary data.</text>
</comment>
<feature type="transmembrane region" description="Helical" evidence="1">
    <location>
        <begin position="213"/>
        <end position="231"/>
    </location>
</feature>
<dbReference type="Proteomes" id="UP000400924">
    <property type="component" value="Unassembled WGS sequence"/>
</dbReference>
<dbReference type="InterPro" id="IPR046675">
    <property type="entry name" value="DUF6545"/>
</dbReference>
<dbReference type="AlphaFoldDB" id="A0A5N8XI46"/>
<dbReference type="InterPro" id="IPR050039">
    <property type="entry name" value="MAB_1171c-like"/>
</dbReference>
<evidence type="ECO:0000256" key="1">
    <source>
        <dbReference type="SAM" id="Phobius"/>
    </source>
</evidence>
<keyword evidence="1" id="KW-1133">Transmembrane helix</keyword>
<gene>
    <name evidence="3" type="ORF">FNH08_16200</name>
</gene>
<reference evidence="3 4" key="1">
    <citation type="submission" date="2019-07" db="EMBL/GenBank/DDBJ databases">
        <title>New species of Amycolatopsis and Streptomyces.</title>
        <authorList>
            <person name="Duangmal K."/>
            <person name="Teo W.F.A."/>
            <person name="Lipun K."/>
        </authorList>
    </citation>
    <scope>NUCLEOTIDE SEQUENCE [LARGE SCALE GENOMIC DNA]</scope>
    <source>
        <strain evidence="3 4">NBRC 106415</strain>
    </source>
</reference>
<evidence type="ECO:0000313" key="4">
    <source>
        <dbReference type="Proteomes" id="UP000400924"/>
    </source>
</evidence>
<feature type="transmembrane region" description="Helical" evidence="1">
    <location>
        <begin position="180"/>
        <end position="201"/>
    </location>
</feature>
<dbReference type="NCBIfam" id="NF042915">
    <property type="entry name" value="MAB_1171c_fam"/>
    <property type="match status" value="1"/>
</dbReference>
<keyword evidence="4" id="KW-1185">Reference proteome</keyword>
<sequence>MPAPTIDLVALGTGAQTVGTLCMWAAVLLRLPYTLGSRRQRELWLAGVAAACATSLDLDTVGDAADRYLGSLHSVELVRNLCGLVSAFAMLELSLSLAAAPRRRALLRWLRITACCVVASTVALDTAHRPHGRHLILDGSSPTPSTPYWLLIIATHLIANALCVAVCVRRARHTGNRPLTTALLLLGAGSAMAGTFWLGALSQLLGHTWSQPLQPFALALHGPLIAAALAAPTIQAARHAVTDFRDWWRLWPLWRDLVEVCPQVLLAPPRGRLRETFWPQGPRRLLLYRKLMEIRDAILVLDKYATPELHASARAFAASVGDEGRTAPPAETHLDHKHSAAVLAAVMKGARAACPADGTPRRRTPPIAQIGADTLHDERAFLILVARMYRSAPNPIHPHTPVPEEAPQ</sequence>
<dbReference type="RefSeq" id="WP_152772183.1">
    <property type="nucleotide sequence ID" value="NZ_VJZC01000094.1"/>
</dbReference>
<proteinExistence type="predicted"/>
<keyword evidence="1" id="KW-0812">Transmembrane</keyword>
<keyword evidence="1" id="KW-0472">Membrane</keyword>
<protein>
    <recommendedName>
        <fullName evidence="2">DUF6545 domain-containing protein</fullName>
    </recommendedName>
</protein>
<feature type="domain" description="DUF6545" evidence="2">
    <location>
        <begin position="244"/>
        <end position="391"/>
    </location>
</feature>
<accession>A0A5N8XI46</accession>
<dbReference type="Pfam" id="PF20182">
    <property type="entry name" value="DUF6545"/>
    <property type="match status" value="1"/>
</dbReference>
<evidence type="ECO:0000259" key="2">
    <source>
        <dbReference type="Pfam" id="PF20182"/>
    </source>
</evidence>
<name>A0A5N8XI46_9ACTN</name>
<feature type="transmembrane region" description="Helical" evidence="1">
    <location>
        <begin position="148"/>
        <end position="168"/>
    </location>
</feature>
<organism evidence="3 4">
    <name type="scientific">Streptomyces spongiae</name>
    <dbReference type="NCBI Taxonomy" id="565072"/>
    <lineage>
        <taxon>Bacteria</taxon>
        <taxon>Bacillati</taxon>
        <taxon>Actinomycetota</taxon>
        <taxon>Actinomycetes</taxon>
        <taxon>Kitasatosporales</taxon>
        <taxon>Streptomycetaceae</taxon>
        <taxon>Streptomyces</taxon>
    </lineage>
</organism>
<feature type="transmembrane region" description="Helical" evidence="1">
    <location>
        <begin position="6"/>
        <end position="31"/>
    </location>
</feature>
<dbReference type="EMBL" id="VJZC01000094">
    <property type="protein sequence ID" value="MPY58648.1"/>
    <property type="molecule type" value="Genomic_DNA"/>
</dbReference>